<reference evidence="9 10" key="1">
    <citation type="submission" date="2021-06" db="EMBL/GenBank/DDBJ databases">
        <title>Caerostris extrusa draft genome.</title>
        <authorList>
            <person name="Kono N."/>
            <person name="Arakawa K."/>
        </authorList>
    </citation>
    <scope>NUCLEOTIDE SEQUENCE [LARGE SCALE GENOMIC DNA]</scope>
</reference>
<organism evidence="9 10">
    <name type="scientific">Caerostris extrusa</name>
    <name type="common">Bark spider</name>
    <name type="synonym">Caerostris bankana</name>
    <dbReference type="NCBI Taxonomy" id="172846"/>
    <lineage>
        <taxon>Eukaryota</taxon>
        <taxon>Metazoa</taxon>
        <taxon>Ecdysozoa</taxon>
        <taxon>Arthropoda</taxon>
        <taxon>Chelicerata</taxon>
        <taxon>Arachnida</taxon>
        <taxon>Araneae</taxon>
        <taxon>Araneomorphae</taxon>
        <taxon>Entelegynae</taxon>
        <taxon>Araneoidea</taxon>
        <taxon>Araneidae</taxon>
        <taxon>Caerostris</taxon>
    </lineage>
</organism>
<evidence type="ECO:0000256" key="2">
    <source>
        <dbReference type="ARBA" id="ARBA00009671"/>
    </source>
</evidence>
<keyword evidence="5 6" id="KW-0472">Membrane</keyword>
<dbReference type="EMBL" id="BPLR01008855">
    <property type="protein sequence ID" value="GIY27800.1"/>
    <property type="molecule type" value="Genomic_DNA"/>
</dbReference>
<dbReference type="InterPro" id="IPR049452">
    <property type="entry name" value="Anoctamin_TM"/>
</dbReference>
<protein>
    <recommendedName>
        <fullName evidence="6">Anoctamin</fullName>
    </recommendedName>
</protein>
<feature type="region of interest" description="Disordered" evidence="7">
    <location>
        <begin position="300"/>
        <end position="340"/>
    </location>
</feature>
<comment type="caution">
    <text evidence="6">Lacks conserved residue(s) required for the propagation of feature annotation.</text>
</comment>
<comment type="caution">
    <text evidence="9">The sequence shown here is derived from an EMBL/GenBank/DDBJ whole genome shotgun (WGS) entry which is preliminary data.</text>
</comment>
<keyword evidence="10" id="KW-1185">Reference proteome</keyword>
<evidence type="ECO:0000256" key="1">
    <source>
        <dbReference type="ARBA" id="ARBA00004141"/>
    </source>
</evidence>
<dbReference type="GO" id="GO:0005254">
    <property type="term" value="F:chloride channel activity"/>
    <property type="evidence" value="ECO:0007669"/>
    <property type="project" value="TreeGrafter"/>
</dbReference>
<evidence type="ECO:0000313" key="9">
    <source>
        <dbReference type="EMBL" id="GIY27800.1"/>
    </source>
</evidence>
<feature type="domain" description="Anoctamin transmembrane" evidence="8">
    <location>
        <begin position="260"/>
        <end position="466"/>
    </location>
</feature>
<dbReference type="Proteomes" id="UP001054945">
    <property type="component" value="Unassembled WGS sequence"/>
</dbReference>
<evidence type="ECO:0000256" key="7">
    <source>
        <dbReference type="SAM" id="MobiDB-lite"/>
    </source>
</evidence>
<accession>A0AAV4S5Q1</accession>
<evidence type="ECO:0000313" key="10">
    <source>
        <dbReference type="Proteomes" id="UP001054945"/>
    </source>
</evidence>
<dbReference type="Pfam" id="PF04547">
    <property type="entry name" value="Anoctamin"/>
    <property type="match status" value="1"/>
</dbReference>
<comment type="subcellular location">
    <subcellularLocation>
        <location evidence="1 6">Membrane</location>
        <topology evidence="1 6">Multi-pass membrane protein</topology>
    </subcellularLocation>
</comment>
<name>A0AAV4S5Q1_CAEEX</name>
<dbReference type="InterPro" id="IPR007632">
    <property type="entry name" value="Anoctamin"/>
</dbReference>
<feature type="transmembrane region" description="Helical" evidence="6">
    <location>
        <begin position="422"/>
        <end position="441"/>
    </location>
</feature>
<feature type="transmembrane region" description="Helical" evidence="6">
    <location>
        <begin position="247"/>
        <end position="269"/>
    </location>
</feature>
<comment type="similarity">
    <text evidence="2 6">Belongs to the anoctamin family.</text>
</comment>
<feature type="compositionally biased region" description="Polar residues" evidence="7">
    <location>
        <begin position="320"/>
        <end position="329"/>
    </location>
</feature>
<feature type="transmembrane region" description="Helical" evidence="6">
    <location>
        <begin position="365"/>
        <end position="387"/>
    </location>
</feature>
<dbReference type="GO" id="GO:0005886">
    <property type="term" value="C:plasma membrane"/>
    <property type="evidence" value="ECO:0007669"/>
    <property type="project" value="TreeGrafter"/>
</dbReference>
<evidence type="ECO:0000256" key="3">
    <source>
        <dbReference type="ARBA" id="ARBA00022692"/>
    </source>
</evidence>
<gene>
    <name evidence="9" type="primary">Ano8</name>
    <name evidence="9" type="ORF">CEXT_488101</name>
</gene>
<sequence length="471" mass="53928">MKEFVYEERECFNQSENKDLFLSSQERQSIILNLLYGLRASDKDELLHIKFIEGQPIVPKCLAEGVISQVLPLHNSDALNHLKRTWMQAIFKAQPLNDICDYFGVKIAIYFCLVRTLHKSFNTSCFLWTFYVAFCYYGRDQATEDVCFVVFALFNVLWATLYLESWKRNCAELAYIVGGPLAVSPVTGRMEPTYPAWKRNLFRYCVSLPVIAFCLLVVFLVMFLIFELQTWWDRMIDARGFPFWMTLFPKVLLALVINVLDGQLAALLITRQVVGNIKESFIPFITETFKLAHLGADHSVHTPSGSENEQKDFSSDQESDAMSSATSTPTHEHGKKKKQYNNLTQAEVESAMYKYEGTFEDYLEMFIQFGYVILFSSAFPMAAMCALMNNVIEIRSDAFKLCMIFQRPFGQRAENIGTWQDAMEVMGVIAVIVNCALIGMSGQVQRMFPNLSTQGTIILIIILEVMIQFTF</sequence>
<evidence type="ECO:0000256" key="5">
    <source>
        <dbReference type="ARBA" id="ARBA00023136"/>
    </source>
</evidence>
<evidence type="ECO:0000256" key="6">
    <source>
        <dbReference type="RuleBase" id="RU280814"/>
    </source>
</evidence>
<dbReference type="PANTHER" id="PTHR12308:SF51">
    <property type="entry name" value="ANOCTAMIN-8"/>
    <property type="match status" value="1"/>
</dbReference>
<evidence type="ECO:0000259" key="8">
    <source>
        <dbReference type="Pfam" id="PF04547"/>
    </source>
</evidence>
<keyword evidence="4 6" id="KW-1133">Transmembrane helix</keyword>
<evidence type="ECO:0000256" key="4">
    <source>
        <dbReference type="ARBA" id="ARBA00022989"/>
    </source>
</evidence>
<dbReference type="AlphaFoldDB" id="A0AAV4S5Q1"/>
<keyword evidence="3 6" id="KW-0812">Transmembrane</keyword>
<feature type="transmembrane region" description="Helical" evidence="6">
    <location>
        <begin position="201"/>
        <end position="226"/>
    </location>
</feature>
<dbReference type="PANTHER" id="PTHR12308">
    <property type="entry name" value="ANOCTAMIN"/>
    <property type="match status" value="1"/>
</dbReference>
<feature type="transmembrane region" description="Helical" evidence="6">
    <location>
        <begin position="447"/>
        <end position="467"/>
    </location>
</feature>
<proteinExistence type="inferred from homology"/>